<dbReference type="InterPro" id="IPR001989">
    <property type="entry name" value="Radical_activat_CS"/>
</dbReference>
<comment type="subunit">
    <text evidence="4">Monomer.</text>
</comment>
<comment type="similarity">
    <text evidence="3 13">Belongs to the organic radical-activating enzymes family.</text>
</comment>
<dbReference type="SFLD" id="SFLDS00029">
    <property type="entry name" value="Radical_SAM"/>
    <property type="match status" value="1"/>
</dbReference>
<dbReference type="InterPro" id="IPR058240">
    <property type="entry name" value="rSAM_sf"/>
</dbReference>
<dbReference type="AlphaFoldDB" id="A0A212IYM5"/>
<dbReference type="PIRSF" id="PIRSF000368">
    <property type="entry name" value="NrdG"/>
    <property type="match status" value="1"/>
</dbReference>
<dbReference type="GO" id="GO:0051539">
    <property type="term" value="F:4 iron, 4 sulfur cluster binding"/>
    <property type="evidence" value="ECO:0007669"/>
    <property type="project" value="UniProtKB-KW"/>
</dbReference>
<dbReference type="EMBL" id="FLUP01000001">
    <property type="protein sequence ID" value="SBV92045.1"/>
    <property type="molecule type" value="Genomic_DNA"/>
</dbReference>
<dbReference type="InterPro" id="IPR034457">
    <property type="entry name" value="Organic_radical-activating"/>
</dbReference>
<comment type="catalytic activity">
    <reaction evidence="12">
        <text>glycyl-[protein] + reduced [flavodoxin] + S-adenosyl-L-methionine = glycin-2-yl radical-[protein] + semiquinone [flavodoxin] + 5'-deoxyadenosine + L-methionine + H(+)</text>
        <dbReference type="Rhea" id="RHEA:61976"/>
        <dbReference type="Rhea" id="RHEA-COMP:10622"/>
        <dbReference type="Rhea" id="RHEA-COMP:14480"/>
        <dbReference type="Rhea" id="RHEA-COMP:15993"/>
        <dbReference type="Rhea" id="RHEA-COMP:15994"/>
        <dbReference type="ChEBI" id="CHEBI:15378"/>
        <dbReference type="ChEBI" id="CHEBI:17319"/>
        <dbReference type="ChEBI" id="CHEBI:29947"/>
        <dbReference type="ChEBI" id="CHEBI:32722"/>
        <dbReference type="ChEBI" id="CHEBI:57618"/>
        <dbReference type="ChEBI" id="CHEBI:57844"/>
        <dbReference type="ChEBI" id="CHEBI:59789"/>
        <dbReference type="ChEBI" id="CHEBI:140311"/>
    </reaction>
</comment>
<keyword evidence="7" id="KW-0949">S-adenosyl-L-methionine</keyword>
<keyword evidence="9 13" id="KW-0560">Oxidoreductase</keyword>
<dbReference type="EC" id="1.97.1.-" evidence="13"/>
<proteinExistence type="inferred from homology"/>
<dbReference type="PANTHER" id="PTHR30352:SF2">
    <property type="entry name" value="ANAEROBIC RIBONUCLEOSIDE-TRIPHOSPHATE REDUCTASE-ACTIVATING PROTEIN"/>
    <property type="match status" value="1"/>
</dbReference>
<dbReference type="RefSeq" id="WP_225529849.1">
    <property type="nucleotide sequence ID" value="NZ_LT598928.1"/>
</dbReference>
<dbReference type="PROSITE" id="PS01087">
    <property type="entry name" value="RADICAL_ACTIVATING"/>
    <property type="match status" value="1"/>
</dbReference>
<evidence type="ECO:0000313" key="14">
    <source>
        <dbReference type="EMBL" id="SBV92045.1"/>
    </source>
</evidence>
<protein>
    <recommendedName>
        <fullName evidence="5 13">Anaerobic ribonucleoside-triphosphate reductase-activating protein</fullName>
        <ecNumber evidence="13">1.97.1.-</ecNumber>
    </recommendedName>
</protein>
<keyword evidence="11" id="KW-0411">Iron-sulfur</keyword>
<dbReference type="SFLD" id="SFLDF00299">
    <property type="entry name" value="anaerobic_ribonucleoside-triph"/>
    <property type="match status" value="1"/>
</dbReference>
<evidence type="ECO:0000256" key="10">
    <source>
        <dbReference type="ARBA" id="ARBA00023004"/>
    </source>
</evidence>
<dbReference type="SFLD" id="SFLDG01063">
    <property type="entry name" value="activating_enzymes__group_1"/>
    <property type="match status" value="1"/>
</dbReference>
<evidence type="ECO:0000256" key="9">
    <source>
        <dbReference type="ARBA" id="ARBA00023002"/>
    </source>
</evidence>
<dbReference type="GO" id="GO:0043365">
    <property type="term" value="F:[formate-C-acetyltransferase]-activating enzyme activity"/>
    <property type="evidence" value="ECO:0007669"/>
    <property type="project" value="InterPro"/>
</dbReference>
<evidence type="ECO:0000256" key="5">
    <source>
        <dbReference type="ARBA" id="ARBA00014281"/>
    </source>
</evidence>
<evidence type="ECO:0000256" key="13">
    <source>
        <dbReference type="PIRNR" id="PIRNR000368"/>
    </source>
</evidence>
<dbReference type="PANTHER" id="PTHR30352">
    <property type="entry name" value="PYRUVATE FORMATE-LYASE-ACTIVATING ENZYME"/>
    <property type="match status" value="1"/>
</dbReference>
<reference evidence="14" key="1">
    <citation type="submission" date="2016-04" db="EMBL/GenBank/DDBJ databases">
        <authorList>
            <person name="Evans L.H."/>
            <person name="Alamgir A."/>
            <person name="Owens N."/>
            <person name="Weber N.D."/>
            <person name="Virtaneva K."/>
            <person name="Barbian K."/>
            <person name="Babar A."/>
            <person name="Rosenke K."/>
        </authorList>
    </citation>
    <scope>NUCLEOTIDE SEQUENCE</scope>
    <source>
        <strain evidence="14">92-2</strain>
    </source>
</reference>
<evidence type="ECO:0000256" key="11">
    <source>
        <dbReference type="ARBA" id="ARBA00023014"/>
    </source>
</evidence>
<keyword evidence="10" id="KW-0408">Iron</keyword>
<evidence type="ECO:0000256" key="8">
    <source>
        <dbReference type="ARBA" id="ARBA00022723"/>
    </source>
</evidence>
<evidence type="ECO:0000256" key="1">
    <source>
        <dbReference type="ARBA" id="ARBA00001966"/>
    </source>
</evidence>
<dbReference type="NCBIfam" id="TIGR02491">
    <property type="entry name" value="NrdG"/>
    <property type="match status" value="1"/>
</dbReference>
<evidence type="ECO:0000256" key="6">
    <source>
        <dbReference type="ARBA" id="ARBA00022485"/>
    </source>
</evidence>
<dbReference type="SUPFAM" id="SSF102114">
    <property type="entry name" value="Radical SAM enzymes"/>
    <property type="match status" value="1"/>
</dbReference>
<organism evidence="14">
    <name type="scientific">uncultured Desulfovibrio sp</name>
    <dbReference type="NCBI Taxonomy" id="167968"/>
    <lineage>
        <taxon>Bacteria</taxon>
        <taxon>Pseudomonadati</taxon>
        <taxon>Thermodesulfobacteriota</taxon>
        <taxon>Desulfovibrionia</taxon>
        <taxon>Desulfovibrionales</taxon>
        <taxon>Desulfovibrionaceae</taxon>
        <taxon>Desulfovibrio</taxon>
        <taxon>environmental samples</taxon>
    </lineage>
</organism>
<comment type="function">
    <text evidence="2 13">Activation of anaerobic ribonucleoside-triphosphate reductase under anaerobic conditions by generation of an organic free radical, using S-adenosylmethionine and reduced flavodoxin as cosubstrates to produce 5'-deoxy-adenosine.</text>
</comment>
<dbReference type="InterPro" id="IPR012837">
    <property type="entry name" value="NrdG"/>
</dbReference>
<sequence>MPESGNAGVMRLSGIVEESIVDGPGLRYVLFTQGCPHHCKGCHNPQTHDFKGGFPFTAEAALAQIGENPLLSGVTLSGGEPFEQAQALCAVAEGVQAMRKNVMTYTGYTFEALLARNDYWTNRLLELTDVLVDGPYVESLRDLELQFRGSSNQRLLDRASRERIAAALCSR</sequence>
<dbReference type="GO" id="GO:0004748">
    <property type="term" value="F:ribonucleoside-diphosphate reductase activity, thioredoxin disulfide as acceptor"/>
    <property type="evidence" value="ECO:0007669"/>
    <property type="project" value="TreeGrafter"/>
</dbReference>
<comment type="cofactor">
    <cofactor evidence="1">
        <name>[4Fe-4S] cluster</name>
        <dbReference type="ChEBI" id="CHEBI:49883"/>
    </cofactor>
</comment>
<evidence type="ECO:0000256" key="7">
    <source>
        <dbReference type="ARBA" id="ARBA00022691"/>
    </source>
</evidence>
<dbReference type="SFLD" id="SFLDG01066">
    <property type="entry name" value="organic_radical-activating_enz"/>
    <property type="match status" value="1"/>
</dbReference>
<evidence type="ECO:0000256" key="4">
    <source>
        <dbReference type="ARBA" id="ARBA00011245"/>
    </source>
</evidence>
<dbReference type="Pfam" id="PF13353">
    <property type="entry name" value="Fer4_12"/>
    <property type="match status" value="1"/>
</dbReference>
<name>A0A212IYM5_9BACT</name>
<evidence type="ECO:0000256" key="3">
    <source>
        <dbReference type="ARBA" id="ARBA00009777"/>
    </source>
</evidence>
<keyword evidence="6" id="KW-0004">4Fe-4S</keyword>
<dbReference type="Gene3D" id="3.20.20.70">
    <property type="entry name" value="Aldolase class I"/>
    <property type="match status" value="1"/>
</dbReference>
<dbReference type="CDD" id="cd01335">
    <property type="entry name" value="Radical_SAM"/>
    <property type="match status" value="1"/>
</dbReference>
<keyword evidence="8" id="KW-0479">Metal-binding</keyword>
<accession>A0A212IYM5</accession>
<dbReference type="InterPro" id="IPR007197">
    <property type="entry name" value="rSAM"/>
</dbReference>
<evidence type="ECO:0000256" key="2">
    <source>
        <dbReference type="ARBA" id="ARBA00003852"/>
    </source>
</evidence>
<dbReference type="GO" id="GO:0046872">
    <property type="term" value="F:metal ion binding"/>
    <property type="evidence" value="ECO:0007669"/>
    <property type="project" value="UniProtKB-KW"/>
</dbReference>
<dbReference type="InterPro" id="IPR013785">
    <property type="entry name" value="Aldolase_TIM"/>
</dbReference>
<gene>
    <name evidence="14" type="ORF">KM92DES2_10215</name>
</gene>
<evidence type="ECO:0000256" key="12">
    <source>
        <dbReference type="ARBA" id="ARBA00047365"/>
    </source>
</evidence>